<feature type="compositionally biased region" description="Polar residues" evidence="2">
    <location>
        <begin position="1457"/>
        <end position="1473"/>
    </location>
</feature>
<dbReference type="CDD" id="cd22249">
    <property type="entry name" value="UDM1_RNF168_RNF169-like"/>
    <property type="match status" value="1"/>
</dbReference>
<feature type="compositionally biased region" description="Basic residues" evidence="2">
    <location>
        <begin position="1246"/>
        <end position="1259"/>
    </location>
</feature>
<evidence type="ECO:0008006" key="5">
    <source>
        <dbReference type="Google" id="ProtNLM"/>
    </source>
</evidence>
<feature type="compositionally biased region" description="Pro residues" evidence="2">
    <location>
        <begin position="339"/>
        <end position="353"/>
    </location>
</feature>
<feature type="compositionally biased region" description="Basic and acidic residues" evidence="2">
    <location>
        <begin position="1474"/>
        <end position="1484"/>
    </location>
</feature>
<feature type="compositionally biased region" description="Basic and acidic residues" evidence="2">
    <location>
        <begin position="238"/>
        <end position="247"/>
    </location>
</feature>
<feature type="region of interest" description="Disordered" evidence="2">
    <location>
        <begin position="1193"/>
        <end position="1613"/>
    </location>
</feature>
<gene>
    <name evidence="3" type="ORF">NE237_020039</name>
</gene>
<dbReference type="OrthoDB" id="1939715at2759"/>
<dbReference type="PANTHER" id="PTHR34805">
    <property type="entry name" value="PROTEIN MODIFIER OF SNC1 1"/>
    <property type="match status" value="1"/>
</dbReference>
<feature type="compositionally biased region" description="Polar residues" evidence="2">
    <location>
        <begin position="937"/>
        <end position="950"/>
    </location>
</feature>
<feature type="compositionally biased region" description="Polar residues" evidence="2">
    <location>
        <begin position="1312"/>
        <end position="1324"/>
    </location>
</feature>
<feature type="compositionally biased region" description="Polar residues" evidence="2">
    <location>
        <begin position="184"/>
        <end position="195"/>
    </location>
</feature>
<feature type="region of interest" description="Disordered" evidence="2">
    <location>
        <begin position="183"/>
        <end position="365"/>
    </location>
</feature>
<feature type="region of interest" description="Disordered" evidence="2">
    <location>
        <begin position="482"/>
        <end position="512"/>
    </location>
</feature>
<sequence length="1629" mass="175542">MTSSMLTGEKRWGSTRRGGMTVLGKVAVPKPVNLPSQRLENHGLDPNVEIVPKGTLSWGNCSSSSAPNAWGSSALSPRSSDGVAGSPSWLNGRPSSGGSGTRPSTAGSDRSHEPAHNAWGPNSRPSSSSGALASNQTSMATTRPRSAETRPGSSQLSRFAEPNSENSVAWGALGIAEKLGPASSMVNGFSLSSGDFPTLGSEKNSECPGQKGHNSQGRPVSASGRVSTPKEGSATSPADHEPVDVNAERGTAYAWTGDRSSFVGDGAPPNTENWRREPQPFPNSNMPPQHLDPWHGTPVRHSSDGVWYRGPPGGPPYGAPGPPGSYPLEPLNYYHPQVPSRPVPNSQPVPRPGAGPGSYHQKNADSYRPQIPESYMRPMIPMRPGVYPGMVPYEGYYGPPLMAMCNSSDRDAPVLGMTAGPCVYNRYPYQNLHHDSGNFHARPGGYGSASTAMMNEQVEHSHSHDIQRGPYKVLLKQHDGWEEKDGEEKRGHAIPTNAPLEGGKKPRASGEDDWVTDYRKDKAMDLPKTVFGEEVTSQPTDNQEVSSVLGSTSNTKAVNDNVVKKEESAPIPGGPQQFPATKRNPSLIDKIEGLNTKARISEGRNDGGSIPSKDEKMKRSGVVNGNNDHSMNEAVSGAVSAEKTCIPGKPNSSSQEHCFMSDKTLEQKNPSGSAVAFTVGESQASAGNVLNVPEVGVKNHGQIHKRVHAERKVDNQGNGRFSTQEGAEWRNKPVVVKSSTIIPGANTETADVNVDVFNAHQEAPEKSDSNIDGRTGGEYATSSLDPNNYNAQRAKMKEIATQRVKQLQKEEEERIREQKAKALAKLEELNKRTQAESSTLKLDNSVPVSCSIQHKLEGSRNHVDACNSGEAPGSSLDGNSNAAQDSDRLGKLSNFPKDVPLEASKCATQGSVELQNSPVPLRQDVNRVDGVDPKPAQTAQVQENNSSRQKQMGHRKKLTIPSDKNLSERPTPTGSTGSSRVPVNVVPDLSASNVDSGMPNDGTVEDPLPPQKRKTHRIGKSKRKPEETLSGALSLSMPTEENPVRVHVGAVKAKASEGVLEVSSVNVMTLRESAEVQDSHHVPSVDQGWSQSTEEAHGGANNQWKPQPRRMPRSQQATRSADKFHGGEAVVWAPVRSQNKKEASEGASHSSTSEANSSFTTNGQGMQSNMTKGKRAEMERYVAKPVVKEMLQQCTIERPSSPIINQSAPDEAPPRVESGSRNAEGGGPDGWATGKSGTLIEPKSWGSRHNKHGKAHGSWRQRGSTEPPPLQGSQEGSSLSSDTGKNAYKPIEQHQPQKSETYSPKGPEKYSENWTSINSVSTDPVATDLKDHSAMGRGKRHASKGHKGTGHNNNVVDQKDLHAEGTDKIDTQTSALESSQLEGSVVLRENHAGEHSTSQWQPKPQPPVHNRQGSRGNGSQKVTVHLSKTSRKEFTQHVDGYTSQNDKDHGGFPDQPQPHQFETSKTVSEGSTARSREVKKERKGVGSFKQCGFAPNQDPVNQSEISPANVDTPQEQQFSSGLRRQGHNGRFSRVQESPHVVHNSAGEDSSKQHHVPANGDRKHNSHYEYQPVGSHNNKPEDFSEKAADGSRVMGSRYRERGQNHSRRGGNFYARSSGTVRVAAAYGNGE</sequence>
<feature type="region of interest" description="Disordered" evidence="2">
    <location>
        <begin position="60"/>
        <end position="165"/>
    </location>
</feature>
<organism evidence="3 4">
    <name type="scientific">Protea cynaroides</name>
    <dbReference type="NCBI Taxonomy" id="273540"/>
    <lineage>
        <taxon>Eukaryota</taxon>
        <taxon>Viridiplantae</taxon>
        <taxon>Streptophyta</taxon>
        <taxon>Embryophyta</taxon>
        <taxon>Tracheophyta</taxon>
        <taxon>Spermatophyta</taxon>
        <taxon>Magnoliopsida</taxon>
        <taxon>Proteales</taxon>
        <taxon>Proteaceae</taxon>
        <taxon>Protea</taxon>
    </lineage>
</organism>
<feature type="compositionally biased region" description="Polar residues" evidence="2">
    <location>
        <begin position="1411"/>
        <end position="1422"/>
    </location>
</feature>
<proteinExistence type="predicted"/>
<feature type="compositionally biased region" description="Polar residues" evidence="2">
    <location>
        <begin position="1498"/>
        <end position="1522"/>
    </location>
</feature>
<dbReference type="Proteomes" id="UP001141806">
    <property type="component" value="Unassembled WGS sequence"/>
</dbReference>
<feature type="compositionally biased region" description="Low complexity" evidence="2">
    <location>
        <begin position="120"/>
        <end position="135"/>
    </location>
</feature>
<evidence type="ECO:0000256" key="2">
    <source>
        <dbReference type="SAM" id="MobiDB-lite"/>
    </source>
</evidence>
<feature type="compositionally biased region" description="Low complexity" evidence="2">
    <location>
        <begin position="62"/>
        <end position="74"/>
    </location>
</feature>
<evidence type="ECO:0000256" key="1">
    <source>
        <dbReference type="SAM" id="Coils"/>
    </source>
</evidence>
<feature type="region of interest" description="Disordered" evidence="2">
    <location>
        <begin position="600"/>
        <end position="632"/>
    </location>
</feature>
<dbReference type="EMBL" id="JAMYWD010000009">
    <property type="protein sequence ID" value="KAJ4960129.1"/>
    <property type="molecule type" value="Genomic_DNA"/>
</dbReference>
<feature type="compositionally biased region" description="Polar residues" evidence="2">
    <location>
        <begin position="151"/>
        <end position="165"/>
    </location>
</feature>
<feature type="compositionally biased region" description="Basic residues" evidence="2">
    <location>
        <begin position="1337"/>
        <end position="1349"/>
    </location>
</feature>
<feature type="region of interest" description="Disordered" evidence="2">
    <location>
        <begin position="858"/>
        <end position="1041"/>
    </location>
</feature>
<feature type="compositionally biased region" description="Basic residues" evidence="2">
    <location>
        <begin position="1011"/>
        <end position="1023"/>
    </location>
</feature>
<feature type="compositionally biased region" description="Polar residues" evidence="2">
    <location>
        <begin position="1162"/>
        <end position="1171"/>
    </location>
</feature>
<feature type="compositionally biased region" description="Low complexity" evidence="2">
    <location>
        <begin position="1271"/>
        <end position="1281"/>
    </location>
</feature>
<protein>
    <recommendedName>
        <fullName evidence="5">Protein MODIFIER OF SNC1 1</fullName>
    </recommendedName>
</protein>
<feature type="compositionally biased region" description="Low complexity" evidence="2">
    <location>
        <begin position="1148"/>
        <end position="1161"/>
    </location>
</feature>
<feature type="compositionally biased region" description="Polar residues" evidence="2">
    <location>
        <begin position="906"/>
        <end position="918"/>
    </location>
</feature>
<feature type="compositionally biased region" description="Basic and acidic residues" evidence="2">
    <location>
        <begin position="502"/>
        <end position="512"/>
    </location>
</feature>
<feature type="region of interest" description="Disordered" evidence="2">
    <location>
        <begin position="1"/>
        <end position="23"/>
    </location>
</feature>
<feature type="compositionally biased region" description="Polar residues" evidence="2">
    <location>
        <begin position="962"/>
        <end position="981"/>
    </location>
</feature>
<feature type="compositionally biased region" description="Basic and acidic residues" evidence="2">
    <location>
        <begin position="1357"/>
        <end position="1370"/>
    </location>
</feature>
<accession>A0A9Q0HAD6</accession>
<feature type="compositionally biased region" description="Basic and acidic residues" evidence="2">
    <location>
        <begin position="1577"/>
        <end position="1588"/>
    </location>
</feature>
<feature type="compositionally biased region" description="Pro residues" evidence="2">
    <location>
        <begin position="312"/>
        <end position="325"/>
    </location>
</feature>
<feature type="region of interest" description="Disordered" evidence="2">
    <location>
        <begin position="1074"/>
        <end position="1177"/>
    </location>
</feature>
<feature type="compositionally biased region" description="Polar residues" evidence="2">
    <location>
        <begin position="1371"/>
        <end position="1382"/>
    </location>
</feature>
<dbReference type="PANTHER" id="PTHR34805:SF1">
    <property type="entry name" value="PROTEIN MODIFIER OF SNC1 1"/>
    <property type="match status" value="1"/>
</dbReference>
<evidence type="ECO:0000313" key="3">
    <source>
        <dbReference type="EMBL" id="KAJ4960129.1"/>
    </source>
</evidence>
<evidence type="ECO:0000313" key="4">
    <source>
        <dbReference type="Proteomes" id="UP001141806"/>
    </source>
</evidence>
<dbReference type="GO" id="GO:0040029">
    <property type="term" value="P:epigenetic regulation of gene expression"/>
    <property type="evidence" value="ECO:0007669"/>
    <property type="project" value="TreeGrafter"/>
</dbReference>
<keyword evidence="4" id="KW-1185">Reference proteome</keyword>
<keyword evidence="1" id="KW-0175">Coiled coil</keyword>
<dbReference type="InterPro" id="IPR038808">
    <property type="entry name" value="MOS1-like"/>
</dbReference>
<reference evidence="3" key="1">
    <citation type="journal article" date="2023" name="Plant J.">
        <title>The genome of the king protea, Protea cynaroides.</title>
        <authorList>
            <person name="Chang J."/>
            <person name="Duong T.A."/>
            <person name="Schoeman C."/>
            <person name="Ma X."/>
            <person name="Roodt D."/>
            <person name="Barker N."/>
            <person name="Li Z."/>
            <person name="Van de Peer Y."/>
            <person name="Mizrachi E."/>
        </authorList>
    </citation>
    <scope>NUCLEOTIDE SEQUENCE</scope>
    <source>
        <tissue evidence="3">Young leaves</tissue>
    </source>
</reference>
<feature type="coiled-coil region" evidence="1">
    <location>
        <begin position="797"/>
        <end position="843"/>
    </location>
</feature>
<feature type="compositionally biased region" description="Basic and acidic residues" evidence="2">
    <location>
        <begin position="1074"/>
        <end position="1083"/>
    </location>
</feature>
<comment type="caution">
    <text evidence="3">The sequence shown here is derived from an EMBL/GenBank/DDBJ whole genome shotgun (WGS) entry which is preliminary data.</text>
</comment>
<name>A0A9Q0HAD6_9MAGN</name>
<feature type="compositionally biased region" description="Basic and acidic residues" evidence="2">
    <location>
        <begin position="482"/>
        <end position="491"/>
    </location>
</feature>